<feature type="region of interest" description="Disordered" evidence="1">
    <location>
        <begin position="137"/>
        <end position="180"/>
    </location>
</feature>
<dbReference type="EMBL" id="LR796575">
    <property type="protein sequence ID" value="CAB4152504.1"/>
    <property type="molecule type" value="Genomic_DNA"/>
</dbReference>
<sequence>MAVGSTGEVYNQMCRWKDKGNALPMRVIEQIPVKDRLPGLVETYGVDKVSAILAKAIQKTLANFNLRVGMNADQVMELSLQLIDSANEDQLAFEDIMLFLDGMVKYKYGKVYDRMDMPTFFEMLEVYRDQRHQDFMRHKEEKESQFKAYGDTTRMSNDLDKESMRDAMNQYMKNNTEKNQ</sequence>
<accession>A0A6J5N046</accession>
<reference evidence="2" key="1">
    <citation type="submission" date="2020-04" db="EMBL/GenBank/DDBJ databases">
        <authorList>
            <person name="Chiriac C."/>
            <person name="Salcher M."/>
            <person name="Ghai R."/>
            <person name="Kavagutti S V."/>
        </authorList>
    </citation>
    <scope>NUCLEOTIDE SEQUENCE</scope>
</reference>
<evidence type="ECO:0000256" key="1">
    <source>
        <dbReference type="SAM" id="MobiDB-lite"/>
    </source>
</evidence>
<evidence type="ECO:0000313" key="2">
    <source>
        <dbReference type="EMBL" id="CAB4152504.1"/>
    </source>
</evidence>
<name>A0A6J5N046_9CAUD</name>
<gene>
    <name evidence="2" type="ORF">UFOVP617_18</name>
</gene>
<protein>
    <submittedName>
        <fullName evidence="2">Uncharacterized protein</fullName>
    </submittedName>
</protein>
<proteinExistence type="predicted"/>
<organism evidence="2">
    <name type="scientific">uncultured Caudovirales phage</name>
    <dbReference type="NCBI Taxonomy" id="2100421"/>
    <lineage>
        <taxon>Viruses</taxon>
        <taxon>Duplodnaviria</taxon>
        <taxon>Heunggongvirae</taxon>
        <taxon>Uroviricota</taxon>
        <taxon>Caudoviricetes</taxon>
        <taxon>Peduoviridae</taxon>
        <taxon>Maltschvirus</taxon>
        <taxon>Maltschvirus maltsch</taxon>
    </lineage>
</organism>